<sequence>MPYVNRCVVVVRPGQRFVDWVHALDEEDGVEPAEASAIRGETIAYLAPEVETPGDVERFLKKQARRMFEDLLEGWCVDREQWPKQRGIKSFEKWVEWELHDYVVDLDGAPLVSDSSTDQPGVVDEPFDFHAALHDPDGYISDTWGPIWVAHLYEQFASSKEAEGLRYVVGWTEVLFHYLHGYEGITVHDLTPELLEYALLVHFPRKITDPSFDAEAVLAEFVALFEFMKRAYNLKNASACLALLRRRGMADEMDEAMNSADNFGMAKRMMAGLEPFGGGAFGGIQHPFVSKEPEVGRNDACPCGSGKKYKRCCLK</sequence>
<dbReference type="SUPFAM" id="SSF103642">
    <property type="entry name" value="Sec-C motif"/>
    <property type="match status" value="1"/>
</dbReference>
<comment type="caution">
    <text evidence="1">The sequence shown here is derived from an EMBL/GenBank/DDBJ whole genome shotgun (WGS) entry which is preliminary data.</text>
</comment>
<proteinExistence type="predicted"/>
<dbReference type="EMBL" id="SADD01000005">
    <property type="protein sequence ID" value="RVU43977.1"/>
    <property type="molecule type" value="Genomic_DNA"/>
</dbReference>
<dbReference type="Pfam" id="PF02810">
    <property type="entry name" value="SEC-C"/>
    <property type="match status" value="1"/>
</dbReference>
<protein>
    <recommendedName>
        <fullName evidence="3">SEC-C motif-containing protein</fullName>
    </recommendedName>
</protein>
<organism evidence="1 2">
    <name type="scientific">Lujinxingia sediminis</name>
    <dbReference type="NCBI Taxonomy" id="2480984"/>
    <lineage>
        <taxon>Bacteria</taxon>
        <taxon>Deltaproteobacteria</taxon>
        <taxon>Bradymonadales</taxon>
        <taxon>Lujinxingiaceae</taxon>
        <taxon>Lujinxingia</taxon>
    </lineage>
</organism>
<reference evidence="1 2" key="1">
    <citation type="submission" date="2019-01" db="EMBL/GenBank/DDBJ databases">
        <title>Lujinxingia litoralis gen. nov., sp. nov. and Lujinxingia sediminis gen. nov., sp. nov., new members in the order Bradymonadales, isolated from coastal sediment.</title>
        <authorList>
            <person name="Li C.-M."/>
        </authorList>
    </citation>
    <scope>NUCLEOTIDE SEQUENCE [LARGE SCALE GENOMIC DNA]</scope>
    <source>
        <strain evidence="1 2">SEH01</strain>
    </source>
</reference>
<name>A0ABY0CS93_9DELT</name>
<dbReference type="Proteomes" id="UP000282926">
    <property type="component" value="Unassembled WGS sequence"/>
</dbReference>
<keyword evidence="2" id="KW-1185">Reference proteome</keyword>
<dbReference type="RefSeq" id="WP_127780229.1">
    <property type="nucleotide sequence ID" value="NZ_SADD01000005.1"/>
</dbReference>
<accession>A0ABY0CS93</accession>
<evidence type="ECO:0000313" key="2">
    <source>
        <dbReference type="Proteomes" id="UP000282926"/>
    </source>
</evidence>
<gene>
    <name evidence="1" type="ORF">EA187_10450</name>
</gene>
<evidence type="ECO:0008006" key="3">
    <source>
        <dbReference type="Google" id="ProtNLM"/>
    </source>
</evidence>
<evidence type="ECO:0000313" key="1">
    <source>
        <dbReference type="EMBL" id="RVU43977.1"/>
    </source>
</evidence>
<dbReference type="Gene3D" id="3.10.450.50">
    <property type="match status" value="1"/>
</dbReference>
<dbReference type="InterPro" id="IPR004027">
    <property type="entry name" value="SEC_C_motif"/>
</dbReference>